<evidence type="ECO:0000256" key="8">
    <source>
        <dbReference type="SAM" id="MobiDB-lite"/>
    </source>
</evidence>
<evidence type="ECO:0000256" key="6">
    <source>
        <dbReference type="ARBA" id="ARBA00023136"/>
    </source>
</evidence>
<dbReference type="AlphaFoldDB" id="K2JFQ2"/>
<keyword evidence="6 7" id="KW-0472">Membrane</keyword>
<dbReference type="Pfam" id="PF13677">
    <property type="entry name" value="MotB_plug"/>
    <property type="match status" value="1"/>
</dbReference>
<dbReference type="Proteomes" id="UP000006755">
    <property type="component" value="Unassembled WGS sequence"/>
</dbReference>
<evidence type="ECO:0000256" key="2">
    <source>
        <dbReference type="ARBA" id="ARBA00008914"/>
    </source>
</evidence>
<dbReference type="STRING" id="745411.B3C1_09248"/>
<dbReference type="InterPro" id="IPR006665">
    <property type="entry name" value="OmpA-like"/>
</dbReference>
<dbReference type="GO" id="GO:0005886">
    <property type="term" value="C:plasma membrane"/>
    <property type="evidence" value="ECO:0007669"/>
    <property type="project" value="UniProtKB-SubCell"/>
</dbReference>
<feature type="transmembrane region" description="Helical" evidence="9">
    <location>
        <begin position="29"/>
        <end position="49"/>
    </location>
</feature>
<dbReference type="OrthoDB" id="9809186at2"/>
<protein>
    <submittedName>
        <fullName evidence="11">LafU</fullName>
    </submittedName>
</protein>
<dbReference type="eggNOG" id="COG1360">
    <property type="taxonomic scope" value="Bacteria"/>
</dbReference>
<evidence type="ECO:0000256" key="5">
    <source>
        <dbReference type="ARBA" id="ARBA00022989"/>
    </source>
</evidence>
<evidence type="ECO:0000313" key="11">
    <source>
        <dbReference type="EMBL" id="EKE73993.1"/>
    </source>
</evidence>
<dbReference type="CDD" id="cd07185">
    <property type="entry name" value="OmpA_C-like"/>
    <property type="match status" value="1"/>
</dbReference>
<comment type="caution">
    <text evidence="11">The sequence shown here is derived from an EMBL/GenBank/DDBJ whole genome shotgun (WGS) entry which is preliminary data.</text>
</comment>
<name>K2JFQ2_9GAMM</name>
<accession>K2JFQ2</accession>
<evidence type="ECO:0000259" key="10">
    <source>
        <dbReference type="PROSITE" id="PS51123"/>
    </source>
</evidence>
<evidence type="ECO:0000256" key="1">
    <source>
        <dbReference type="ARBA" id="ARBA00004162"/>
    </source>
</evidence>
<dbReference type="InterPro" id="IPR036737">
    <property type="entry name" value="OmpA-like_sf"/>
</dbReference>
<dbReference type="PROSITE" id="PS51123">
    <property type="entry name" value="OMPA_2"/>
    <property type="match status" value="1"/>
</dbReference>
<dbReference type="SUPFAM" id="SSF103088">
    <property type="entry name" value="OmpA-like"/>
    <property type="match status" value="1"/>
</dbReference>
<dbReference type="PATRIC" id="fig|745411.4.peg.1812"/>
<comment type="subcellular location">
    <subcellularLocation>
        <location evidence="1">Cell membrane</location>
        <topology evidence="1">Single-pass membrane protein</topology>
    </subcellularLocation>
</comment>
<evidence type="ECO:0000256" key="3">
    <source>
        <dbReference type="ARBA" id="ARBA00022475"/>
    </source>
</evidence>
<dbReference type="InterPro" id="IPR050330">
    <property type="entry name" value="Bact_OuterMem_StrucFunc"/>
</dbReference>
<evidence type="ECO:0000313" key="12">
    <source>
        <dbReference type="Proteomes" id="UP000006755"/>
    </source>
</evidence>
<dbReference type="EMBL" id="AMRI01000011">
    <property type="protein sequence ID" value="EKE73993.1"/>
    <property type="molecule type" value="Genomic_DNA"/>
</dbReference>
<keyword evidence="3" id="KW-1003">Cell membrane</keyword>
<dbReference type="Pfam" id="PF00691">
    <property type="entry name" value="OmpA"/>
    <property type="match status" value="1"/>
</dbReference>
<reference evidence="11 12" key="1">
    <citation type="journal article" date="2012" name="J. Bacteriol.">
        <title>Genome Sequence of Gallaecimonas xiamenensis Type Strain 3-C-1.</title>
        <authorList>
            <person name="Lai Q."/>
            <person name="Wang L."/>
            <person name="Wang W."/>
            <person name="Shao Z."/>
        </authorList>
    </citation>
    <scope>NUCLEOTIDE SEQUENCE [LARGE SCALE GENOMIC DNA]</scope>
    <source>
        <strain evidence="11 12">3-C-1</strain>
    </source>
</reference>
<dbReference type="PANTHER" id="PTHR30329">
    <property type="entry name" value="STATOR ELEMENT OF FLAGELLAR MOTOR COMPLEX"/>
    <property type="match status" value="1"/>
</dbReference>
<keyword evidence="4 9" id="KW-0812">Transmembrane</keyword>
<dbReference type="Gene3D" id="3.30.1330.60">
    <property type="entry name" value="OmpA-like domain"/>
    <property type="match status" value="1"/>
</dbReference>
<feature type="region of interest" description="Disordered" evidence="8">
    <location>
        <begin position="1"/>
        <end position="23"/>
    </location>
</feature>
<sequence>MRSSQDPIIIKRKARRGGHEPSGGGAWKVAFADFTLAMMALFLVLWLLAVTEEHERKIMATSLRNYSIMDESSNPFDLSNSPFPIDLEGNPAIVENIAAQLLTSGDLKSGISMYSQVPEGEKEPGKGTGPELDSILEGEFDTPESMALLAAVIKAMARQLTATDNLDVEVVPQGLRITIQDDNDKQMFARGSVDMNPFFEDLLLALAPVFEKVKNSMVLSGHTDAIPYQGSRYSNWELSGDRALLARRVLEVGGMPKSRVLQVTAMSDRTPVDREHPDASANRRIELLLLTRQAKADLLRIFDRAQPDNAVAEAGKAAEANQPVTR</sequence>
<evidence type="ECO:0000256" key="9">
    <source>
        <dbReference type="SAM" id="Phobius"/>
    </source>
</evidence>
<gene>
    <name evidence="11" type="ORF">B3C1_09248</name>
</gene>
<dbReference type="RefSeq" id="WP_008484404.1">
    <property type="nucleotide sequence ID" value="NZ_AMRI01000011.1"/>
</dbReference>
<dbReference type="PANTHER" id="PTHR30329:SF21">
    <property type="entry name" value="LIPOPROTEIN YIAD-RELATED"/>
    <property type="match status" value="1"/>
</dbReference>
<keyword evidence="12" id="KW-1185">Reference proteome</keyword>
<evidence type="ECO:0000256" key="7">
    <source>
        <dbReference type="PROSITE-ProRule" id="PRU00473"/>
    </source>
</evidence>
<proteinExistence type="inferred from homology"/>
<keyword evidence="5 9" id="KW-1133">Transmembrane helix</keyword>
<dbReference type="InterPro" id="IPR025713">
    <property type="entry name" value="MotB-like_N_dom"/>
</dbReference>
<organism evidence="11 12">
    <name type="scientific">Gallaecimonas xiamenensis 3-C-1</name>
    <dbReference type="NCBI Taxonomy" id="745411"/>
    <lineage>
        <taxon>Bacteria</taxon>
        <taxon>Pseudomonadati</taxon>
        <taxon>Pseudomonadota</taxon>
        <taxon>Gammaproteobacteria</taxon>
        <taxon>Enterobacterales</taxon>
        <taxon>Gallaecimonadaceae</taxon>
        <taxon>Gallaecimonas</taxon>
    </lineage>
</organism>
<comment type="similarity">
    <text evidence="2">Belongs to the MotB family.</text>
</comment>
<feature type="domain" description="OmpA-like" evidence="10">
    <location>
        <begin position="175"/>
        <end position="293"/>
    </location>
</feature>
<evidence type="ECO:0000256" key="4">
    <source>
        <dbReference type="ARBA" id="ARBA00022692"/>
    </source>
</evidence>